<comment type="caution">
    <text evidence="10">The sequence shown here is derived from an EMBL/GenBank/DDBJ whole genome shotgun (WGS) entry which is preliminary data.</text>
</comment>
<keyword evidence="4" id="KW-0997">Cell inner membrane</keyword>
<protein>
    <submittedName>
        <fullName evidence="10">PPP family 3-phenylpropionic acid transporter</fullName>
    </submittedName>
</protein>
<feature type="transmembrane region" description="Helical" evidence="8">
    <location>
        <begin position="209"/>
        <end position="229"/>
    </location>
</feature>
<feature type="transmembrane region" description="Helical" evidence="8">
    <location>
        <begin position="162"/>
        <end position="182"/>
    </location>
</feature>
<evidence type="ECO:0000256" key="1">
    <source>
        <dbReference type="ARBA" id="ARBA00004429"/>
    </source>
</evidence>
<dbReference type="OrthoDB" id="9150135at2"/>
<keyword evidence="2" id="KW-0813">Transport</keyword>
<keyword evidence="6 8" id="KW-1133">Transmembrane helix</keyword>
<evidence type="ECO:0000313" key="10">
    <source>
        <dbReference type="EMBL" id="PXX79261.1"/>
    </source>
</evidence>
<dbReference type="GO" id="GO:0030395">
    <property type="term" value="F:lactose binding"/>
    <property type="evidence" value="ECO:0007669"/>
    <property type="project" value="TreeGrafter"/>
</dbReference>
<feature type="domain" description="Major facilitator superfamily associated" evidence="9">
    <location>
        <begin position="11"/>
        <end position="363"/>
    </location>
</feature>
<keyword evidence="3" id="KW-1003">Cell membrane</keyword>
<dbReference type="GO" id="GO:0005886">
    <property type="term" value="C:plasma membrane"/>
    <property type="evidence" value="ECO:0007669"/>
    <property type="project" value="UniProtKB-SubCell"/>
</dbReference>
<feature type="transmembrane region" description="Helical" evidence="8">
    <location>
        <begin position="44"/>
        <end position="65"/>
    </location>
</feature>
<dbReference type="PANTHER" id="PTHR23522">
    <property type="entry name" value="BLL5896 PROTEIN"/>
    <property type="match status" value="1"/>
</dbReference>
<evidence type="ECO:0000256" key="4">
    <source>
        <dbReference type="ARBA" id="ARBA00022519"/>
    </source>
</evidence>
<feature type="transmembrane region" description="Helical" evidence="8">
    <location>
        <begin position="12"/>
        <end position="32"/>
    </location>
</feature>
<dbReference type="RefSeq" id="WP_110390464.1">
    <property type="nucleotide sequence ID" value="NZ_QJKI01000007.1"/>
</dbReference>
<feature type="transmembrane region" description="Helical" evidence="8">
    <location>
        <begin position="360"/>
        <end position="380"/>
    </location>
</feature>
<evidence type="ECO:0000256" key="6">
    <source>
        <dbReference type="ARBA" id="ARBA00022989"/>
    </source>
</evidence>
<dbReference type="Gene3D" id="1.20.1250.20">
    <property type="entry name" value="MFS general substrate transporter like domains"/>
    <property type="match status" value="2"/>
</dbReference>
<organism evidence="10 11">
    <name type="scientific">Rivihabitans pingtungensis</name>
    <dbReference type="NCBI Taxonomy" id="1054498"/>
    <lineage>
        <taxon>Bacteria</taxon>
        <taxon>Pseudomonadati</taxon>
        <taxon>Pseudomonadota</taxon>
        <taxon>Betaproteobacteria</taxon>
        <taxon>Neisseriales</taxon>
        <taxon>Aquaspirillaceae</taxon>
        <taxon>Rivihabitans</taxon>
    </lineage>
</organism>
<dbReference type="Proteomes" id="UP000247555">
    <property type="component" value="Unassembled WGS sequence"/>
</dbReference>
<dbReference type="SUPFAM" id="SSF103473">
    <property type="entry name" value="MFS general substrate transporter"/>
    <property type="match status" value="1"/>
</dbReference>
<gene>
    <name evidence="10" type="ORF">DFR34_10710</name>
</gene>
<feature type="transmembrane region" description="Helical" evidence="8">
    <location>
        <begin position="301"/>
        <end position="320"/>
    </location>
</feature>
<dbReference type="PIRSF" id="PIRSF004925">
    <property type="entry name" value="HcaT"/>
    <property type="match status" value="1"/>
</dbReference>
<name>A0A318KNA5_9NEIS</name>
<evidence type="ECO:0000259" key="9">
    <source>
        <dbReference type="Pfam" id="PF12832"/>
    </source>
</evidence>
<feature type="transmembrane region" description="Helical" evidence="8">
    <location>
        <begin position="241"/>
        <end position="259"/>
    </location>
</feature>
<dbReference type="Pfam" id="PF12832">
    <property type="entry name" value="MFS_1_like"/>
    <property type="match status" value="1"/>
</dbReference>
<dbReference type="NCBIfam" id="NF037955">
    <property type="entry name" value="mfs"/>
    <property type="match status" value="1"/>
</dbReference>
<feature type="transmembrane region" description="Helical" evidence="8">
    <location>
        <begin position="271"/>
        <end position="289"/>
    </location>
</feature>
<dbReference type="AlphaFoldDB" id="A0A318KNA5"/>
<comment type="subcellular location">
    <subcellularLocation>
        <location evidence="1">Cell inner membrane</location>
        <topology evidence="1">Multi-pass membrane protein</topology>
    </subcellularLocation>
</comment>
<dbReference type="PANTHER" id="PTHR23522:SF10">
    <property type="entry name" value="3-PHENYLPROPIONIC ACID TRANSPORTER-RELATED"/>
    <property type="match status" value="1"/>
</dbReference>
<evidence type="ECO:0000256" key="8">
    <source>
        <dbReference type="SAM" id="Phobius"/>
    </source>
</evidence>
<dbReference type="InterPro" id="IPR036259">
    <property type="entry name" value="MFS_trans_sf"/>
</dbReference>
<feature type="transmembrane region" description="Helical" evidence="8">
    <location>
        <begin position="332"/>
        <end position="354"/>
    </location>
</feature>
<feature type="transmembrane region" description="Helical" evidence="8">
    <location>
        <begin position="100"/>
        <end position="119"/>
    </location>
</feature>
<feature type="transmembrane region" description="Helical" evidence="8">
    <location>
        <begin position="139"/>
        <end position="156"/>
    </location>
</feature>
<accession>A0A318KNA5</accession>
<proteinExistence type="predicted"/>
<reference evidence="10 11" key="1">
    <citation type="submission" date="2018-05" db="EMBL/GenBank/DDBJ databases">
        <title>Genomic Encyclopedia of Type Strains, Phase IV (KMG-IV): sequencing the most valuable type-strain genomes for metagenomic binning, comparative biology and taxonomic classification.</title>
        <authorList>
            <person name="Goeker M."/>
        </authorList>
    </citation>
    <scope>NUCLEOTIDE SEQUENCE [LARGE SCALE GENOMIC DNA]</scope>
    <source>
        <strain evidence="10 11">DSM 29661</strain>
    </source>
</reference>
<keyword evidence="7 8" id="KW-0472">Membrane</keyword>
<evidence type="ECO:0000256" key="5">
    <source>
        <dbReference type="ARBA" id="ARBA00022692"/>
    </source>
</evidence>
<dbReference type="EMBL" id="QJKI01000007">
    <property type="protein sequence ID" value="PXX79261.1"/>
    <property type="molecule type" value="Genomic_DNA"/>
</dbReference>
<feature type="transmembrane region" description="Helical" evidence="8">
    <location>
        <begin position="77"/>
        <end position="94"/>
    </location>
</feature>
<sequence length="401" mass="44039">MPHPRPAARQLWPFAGFYFCYFSFVGVTSPYWGLYLASLGLTPWAIAVLASMPSLARVTAPGFWGWLADRHGQRRRLVRLTTSLAALSFAGLFLDSRFAWLFAVLALAHFFWAAPLPLVDASVLSRTADSPGAYSRVRLWGSIGFVVMSLLVGYLLEFMPMAQLPWVVLATLLGLAAFAWRLPDTPSPPVRHSQQPFMATLRQPVMRRVYLVTVLMAVAHGPYYAFYSIGLKAHGWQASQIGWLWTLGVLAEITAFWWMPRILARVSLAQLLRFGLLMAVLRFAVMAVWPDVSIAMVAMQLLHAFTFATHHTATLGLIHQTAPPEHQAKSQGLYWVLGYGLGGGIGGLAAGALWPHGQMLAAFGLSCAAALLGWLCALRWPTSAQQAHAMPSASPSRRVPS</sequence>
<dbReference type="InterPro" id="IPR024989">
    <property type="entry name" value="MFS_assoc_dom"/>
</dbReference>
<dbReference type="GO" id="GO:0015528">
    <property type="term" value="F:lactose:proton symporter activity"/>
    <property type="evidence" value="ECO:0007669"/>
    <property type="project" value="TreeGrafter"/>
</dbReference>
<keyword evidence="11" id="KW-1185">Reference proteome</keyword>
<evidence type="ECO:0000256" key="7">
    <source>
        <dbReference type="ARBA" id="ARBA00023136"/>
    </source>
</evidence>
<evidence type="ECO:0000256" key="3">
    <source>
        <dbReference type="ARBA" id="ARBA00022475"/>
    </source>
</evidence>
<keyword evidence="5 8" id="KW-0812">Transmembrane</keyword>
<evidence type="ECO:0000256" key="2">
    <source>
        <dbReference type="ARBA" id="ARBA00022448"/>
    </source>
</evidence>
<dbReference type="InterPro" id="IPR026032">
    <property type="entry name" value="HcaT-like"/>
</dbReference>
<evidence type="ECO:0000313" key="11">
    <source>
        <dbReference type="Proteomes" id="UP000247555"/>
    </source>
</evidence>